<dbReference type="STRING" id="4097.A0A1S4CFF4"/>
<dbReference type="AlphaFoldDB" id="A0A1S4CFF4"/>
<dbReference type="PANTHER" id="PTHR43319:SF3">
    <property type="entry name" value="BETA-LACTAMASE-RELATED DOMAIN-CONTAINING PROTEIN"/>
    <property type="match status" value="1"/>
</dbReference>
<evidence type="ECO:0000313" key="5">
    <source>
        <dbReference type="RefSeq" id="XP_016499697.1"/>
    </source>
</evidence>
<proteinExistence type="predicted"/>
<evidence type="ECO:0000313" key="8">
    <source>
        <dbReference type="RefSeq" id="XP_016499701.1"/>
    </source>
</evidence>
<dbReference type="RefSeq" id="XP_016499706.1">
    <property type="nucleotide sequence ID" value="XM_016644220.1"/>
</dbReference>
<dbReference type="InterPro" id="IPR004088">
    <property type="entry name" value="KH_dom_type_1"/>
</dbReference>
<evidence type="ECO:0000313" key="13">
    <source>
        <dbReference type="RefSeq" id="XP_016499707.1"/>
    </source>
</evidence>
<dbReference type="RefSeq" id="XP_016499697.1">
    <property type="nucleotide sequence ID" value="XM_016644211.1"/>
</dbReference>
<evidence type="ECO:0000313" key="12">
    <source>
        <dbReference type="RefSeq" id="XP_016499706.1"/>
    </source>
</evidence>
<sequence length="410" mass="43509">MSDLTKLSNVSNHSDLPSTFQPQQIAQLATTLPAIFNSLYARRAIIPAANGHCSARALARYYAALAEGGRVPPPHYSSMPTLGSHPHIPKFPSQQTVKKQKSRKKTAASDADGPGPTQNSSSSVDNGYGNDGKGNVYVRIPDDNSCSGGDTSSDNRNIKLFHNQRVHDAFMGVGEYENLTDPNGEFGLGFKRSYSTSGELIGFGHSGMGGSTGFCNLKHKFAIAVTLNKLSFGSVTAKIIHLICSELNIPVPQEISRLVETGSSLFVFCSLFEKVVLVIVSINNVIGSNIGEGRTRGSIIPAMDAVIRVFKRVSGLEADGNLPGAAGAAFCSIRLLVASTQAVNLIGKQGSLIKPIQQTTGASIRVLSNGAFSHSSSNVVDIHRISLLSMIDTAGTVFLANDVYFILLAK</sequence>
<dbReference type="Gene3D" id="3.30.1370.10">
    <property type="entry name" value="K Homology domain, type 1"/>
    <property type="match status" value="1"/>
</dbReference>
<keyword evidence="4" id="KW-1185">Reference proteome</keyword>
<dbReference type="RefSeq" id="XP_016499702.1">
    <property type="nucleotide sequence ID" value="XM_016644216.1"/>
</dbReference>
<evidence type="ECO:0000313" key="15">
    <source>
        <dbReference type="RefSeq" id="XP_016499710.1"/>
    </source>
</evidence>
<protein>
    <submittedName>
        <fullName evidence="5 7">Uncharacterized protein isoform X1</fullName>
    </submittedName>
    <submittedName>
        <fullName evidence="6 11">Uncharacterized protein isoform X2</fullName>
    </submittedName>
</protein>
<dbReference type="Gene3D" id="3.40.710.10">
    <property type="entry name" value="DD-peptidase/beta-lactamase superfamily"/>
    <property type="match status" value="2"/>
</dbReference>
<accession>A0A1S4CFF4</accession>
<dbReference type="RefSeq" id="XP_016499703.1">
    <property type="nucleotide sequence ID" value="XM_016644217.1"/>
</dbReference>
<dbReference type="RefSeq" id="XP_016499705.1">
    <property type="nucleotide sequence ID" value="XM_016644219.1"/>
</dbReference>
<dbReference type="Proteomes" id="UP000790787">
    <property type="component" value="Chromosome 23"/>
</dbReference>
<dbReference type="RefSeq" id="XP_016499707.1">
    <property type="nucleotide sequence ID" value="XM_016644221.1"/>
</dbReference>
<evidence type="ECO:0000256" key="2">
    <source>
        <dbReference type="SAM" id="MobiDB-lite"/>
    </source>
</evidence>
<dbReference type="InterPro" id="IPR052907">
    <property type="entry name" value="Beta-lactamase/esterase"/>
</dbReference>
<dbReference type="SUPFAM" id="SSF54791">
    <property type="entry name" value="Eukaryotic type KH-domain (KH-domain type I)"/>
    <property type="match status" value="1"/>
</dbReference>
<dbReference type="GeneID" id="107818248"/>
<dbReference type="InterPro" id="IPR012338">
    <property type="entry name" value="Beta-lactam/transpept-like"/>
</dbReference>
<evidence type="ECO:0000313" key="7">
    <source>
        <dbReference type="RefSeq" id="XP_016499699.1"/>
    </source>
</evidence>
<evidence type="ECO:0000313" key="11">
    <source>
        <dbReference type="RefSeq" id="XP_016499705.1"/>
    </source>
</evidence>
<organism evidence="7">
    <name type="scientific">Nicotiana tabacum</name>
    <name type="common">Common tobacco</name>
    <dbReference type="NCBI Taxonomy" id="4097"/>
    <lineage>
        <taxon>Eukaryota</taxon>
        <taxon>Viridiplantae</taxon>
        <taxon>Streptophyta</taxon>
        <taxon>Embryophyta</taxon>
        <taxon>Tracheophyta</taxon>
        <taxon>Spermatophyta</taxon>
        <taxon>Magnoliopsida</taxon>
        <taxon>eudicotyledons</taxon>
        <taxon>Gunneridae</taxon>
        <taxon>Pentapetalae</taxon>
        <taxon>asterids</taxon>
        <taxon>lamiids</taxon>
        <taxon>Solanales</taxon>
        <taxon>Solanaceae</taxon>
        <taxon>Nicotianoideae</taxon>
        <taxon>Nicotianeae</taxon>
        <taxon>Nicotiana</taxon>
    </lineage>
</organism>
<dbReference type="RefSeq" id="XP_016499701.1">
    <property type="nucleotide sequence ID" value="XM_016644215.1"/>
</dbReference>
<evidence type="ECO:0000256" key="1">
    <source>
        <dbReference type="PROSITE-ProRule" id="PRU00117"/>
    </source>
</evidence>
<dbReference type="PaxDb" id="4097-A0A1S4CFF4"/>
<evidence type="ECO:0000313" key="4">
    <source>
        <dbReference type="Proteomes" id="UP000790787"/>
    </source>
</evidence>
<dbReference type="RefSeq" id="XP_016499699.1">
    <property type="nucleotide sequence ID" value="XM_016644213.1"/>
</dbReference>
<dbReference type="RefSeq" id="XP_016499709.1">
    <property type="nucleotide sequence ID" value="XM_016644223.1"/>
</dbReference>
<dbReference type="PANTHER" id="PTHR43319">
    <property type="entry name" value="BETA-LACTAMASE-RELATED"/>
    <property type="match status" value="1"/>
</dbReference>
<feature type="domain" description="K Homology" evidence="3">
    <location>
        <begin position="333"/>
        <end position="382"/>
    </location>
</feature>
<evidence type="ECO:0000313" key="10">
    <source>
        <dbReference type="RefSeq" id="XP_016499703.1"/>
    </source>
</evidence>
<dbReference type="RefSeq" id="XP_016499698.1">
    <property type="nucleotide sequence ID" value="XM_016644212.1"/>
</dbReference>
<keyword evidence="1" id="KW-0694">RNA-binding</keyword>
<evidence type="ECO:0000313" key="14">
    <source>
        <dbReference type="RefSeq" id="XP_016499709.1"/>
    </source>
</evidence>
<feature type="compositionally biased region" description="Polar residues" evidence="2">
    <location>
        <begin position="116"/>
        <end position="125"/>
    </location>
</feature>
<dbReference type="Pfam" id="PF00013">
    <property type="entry name" value="KH_1"/>
    <property type="match status" value="1"/>
</dbReference>
<reference evidence="5 6" key="2">
    <citation type="submission" date="2025-08" db="UniProtKB">
        <authorList>
            <consortium name="RefSeq"/>
        </authorList>
    </citation>
    <scope>IDENTIFICATION</scope>
</reference>
<dbReference type="GO" id="GO:0003723">
    <property type="term" value="F:RNA binding"/>
    <property type="evidence" value="ECO:0007669"/>
    <property type="project" value="UniProtKB-UniRule"/>
</dbReference>
<dbReference type="RefSeq" id="XP_016499710.1">
    <property type="nucleotide sequence ID" value="XM_016644224.1"/>
</dbReference>
<dbReference type="KEGG" id="nta:107818248"/>
<gene>
    <name evidence="5 6 7 8 9 10 11 12 13 14 15" type="primary">LOC107818248</name>
</gene>
<evidence type="ECO:0000313" key="9">
    <source>
        <dbReference type="RefSeq" id="XP_016499702.1"/>
    </source>
</evidence>
<name>A0A1S4CFF4_TOBAC</name>
<feature type="region of interest" description="Disordered" evidence="2">
    <location>
        <begin position="75"/>
        <end position="134"/>
    </location>
</feature>
<dbReference type="OrthoDB" id="427480at2759"/>
<dbReference type="SUPFAM" id="SSF56601">
    <property type="entry name" value="beta-lactamase/transpeptidase-like"/>
    <property type="match status" value="1"/>
</dbReference>
<reference evidence="4" key="1">
    <citation type="journal article" date="2014" name="Nat. Commun.">
        <title>The tobacco genome sequence and its comparison with those of tomato and potato.</title>
        <authorList>
            <person name="Sierro N."/>
            <person name="Battey J.N."/>
            <person name="Ouadi S."/>
            <person name="Bakaher N."/>
            <person name="Bovet L."/>
            <person name="Willig A."/>
            <person name="Goepfert S."/>
            <person name="Peitsch M.C."/>
            <person name="Ivanov N.V."/>
        </authorList>
    </citation>
    <scope>NUCLEOTIDE SEQUENCE [LARGE SCALE GENOMIC DNA]</scope>
</reference>
<evidence type="ECO:0000313" key="6">
    <source>
        <dbReference type="RefSeq" id="XP_016499698.1"/>
    </source>
</evidence>
<dbReference type="PROSITE" id="PS50084">
    <property type="entry name" value="KH_TYPE_1"/>
    <property type="match status" value="1"/>
</dbReference>
<dbReference type="InterPro" id="IPR036612">
    <property type="entry name" value="KH_dom_type_1_sf"/>
</dbReference>
<evidence type="ECO:0000259" key="3">
    <source>
        <dbReference type="Pfam" id="PF00013"/>
    </source>
</evidence>